<dbReference type="Pfam" id="PF03779">
    <property type="entry name" value="SPW"/>
    <property type="match status" value="1"/>
</dbReference>
<dbReference type="InterPro" id="IPR005530">
    <property type="entry name" value="SPW"/>
</dbReference>
<feature type="transmembrane region" description="Helical" evidence="1">
    <location>
        <begin position="86"/>
        <end position="106"/>
    </location>
</feature>
<proteinExistence type="predicted"/>
<reference evidence="3 4" key="1">
    <citation type="submission" date="2020-05" db="EMBL/GenBank/DDBJ databases">
        <authorList>
            <person name="Khan S.A."/>
            <person name="Jeon C.O."/>
            <person name="Chun B.H."/>
        </authorList>
    </citation>
    <scope>NUCLEOTIDE SEQUENCE [LARGE SCALE GENOMIC DNA]</scope>
    <source>
        <strain evidence="3 4">B156</strain>
    </source>
</reference>
<comment type="caution">
    <text evidence="3">The sequence shown here is derived from an EMBL/GenBank/DDBJ whole genome shotgun (WGS) entry which is preliminary data.</text>
</comment>
<keyword evidence="1" id="KW-0472">Membrane</keyword>
<feature type="transmembrane region" description="Helical" evidence="1">
    <location>
        <begin position="62"/>
        <end position="80"/>
    </location>
</feature>
<reference evidence="3 4" key="2">
    <citation type="submission" date="2020-06" db="EMBL/GenBank/DDBJ databases">
        <title>Ramlibacter rhizophilus sp. nov., isolated from rhizosphere soil of national flower Mugunghwa from South Korea.</title>
        <authorList>
            <person name="Zheng-Fei Y."/>
            <person name="Huan T."/>
        </authorList>
    </citation>
    <scope>NUCLEOTIDE SEQUENCE [LARGE SCALE GENOMIC DNA]</scope>
    <source>
        <strain evidence="3 4">B156</strain>
    </source>
</reference>
<evidence type="ECO:0000313" key="4">
    <source>
        <dbReference type="Proteomes" id="UP000552954"/>
    </source>
</evidence>
<organism evidence="3 4">
    <name type="scientific">Ramlibacter montanisoli</name>
    <dbReference type="NCBI Taxonomy" id="2732512"/>
    <lineage>
        <taxon>Bacteria</taxon>
        <taxon>Pseudomonadati</taxon>
        <taxon>Pseudomonadota</taxon>
        <taxon>Betaproteobacteria</taxon>
        <taxon>Burkholderiales</taxon>
        <taxon>Comamonadaceae</taxon>
        <taxon>Ramlibacter</taxon>
    </lineage>
</organism>
<dbReference type="RefSeq" id="WP_171560080.1">
    <property type="nucleotide sequence ID" value="NZ_JABFCS010000001.1"/>
</dbReference>
<gene>
    <name evidence="3" type="ORF">HK415_13545</name>
</gene>
<sequence>MKRVKHWQDPVNALLGAWLILSPWVLSFQNVVVATVSTAAIGVLLIATSAGAMQFAQAWEEWLDVILGLALMLAPVLLGFDAARPALLNALVTGGAVTALALWVLVSDDEFAAAWQRLVG</sequence>
<accession>A0A849KGB3</accession>
<dbReference type="EMBL" id="JABFCS010000001">
    <property type="protein sequence ID" value="NNU43955.1"/>
    <property type="molecule type" value="Genomic_DNA"/>
</dbReference>
<keyword evidence="1" id="KW-0812">Transmembrane</keyword>
<name>A0A849KGB3_9BURK</name>
<feature type="transmembrane region" description="Helical" evidence="1">
    <location>
        <begin position="31"/>
        <end position="50"/>
    </location>
</feature>
<keyword evidence="1" id="KW-1133">Transmembrane helix</keyword>
<dbReference type="Proteomes" id="UP000552954">
    <property type="component" value="Unassembled WGS sequence"/>
</dbReference>
<evidence type="ECO:0000256" key="1">
    <source>
        <dbReference type="SAM" id="Phobius"/>
    </source>
</evidence>
<keyword evidence="4" id="KW-1185">Reference proteome</keyword>
<protein>
    <recommendedName>
        <fullName evidence="2">SPW repeat-containing integral membrane domain-containing protein</fullName>
    </recommendedName>
</protein>
<feature type="domain" description="SPW repeat-containing integral membrane" evidence="2">
    <location>
        <begin position="7"/>
        <end position="102"/>
    </location>
</feature>
<dbReference type="AlphaFoldDB" id="A0A849KGB3"/>
<evidence type="ECO:0000313" key="3">
    <source>
        <dbReference type="EMBL" id="NNU43955.1"/>
    </source>
</evidence>
<evidence type="ECO:0000259" key="2">
    <source>
        <dbReference type="Pfam" id="PF03779"/>
    </source>
</evidence>